<reference evidence="3 4" key="1">
    <citation type="submission" date="2018-07" db="EMBL/GenBank/DDBJ databases">
        <title>Halioglobus sp. genome submission.</title>
        <authorList>
            <person name="Ye M.-Q."/>
            <person name="Du Z.-J."/>
        </authorList>
    </citation>
    <scope>NUCLEOTIDE SEQUENCE [LARGE SCALE GENOMIC DNA]</scope>
    <source>
        <strain evidence="3 4">U0301</strain>
    </source>
</reference>
<dbReference type="Pfam" id="PF01557">
    <property type="entry name" value="FAA_hydrolase"/>
    <property type="match status" value="1"/>
</dbReference>
<evidence type="ECO:0000256" key="1">
    <source>
        <dbReference type="ARBA" id="ARBA00022723"/>
    </source>
</evidence>
<dbReference type="OrthoDB" id="9805307at2"/>
<sequence length="203" mass="21900">MRTVNFDGTEIAPSKIICVGRNYVAHIEELGNEVPEQMVVFGKPNSAISDQLHASLGGEPLHYEGEIALLIEAGRPVAAGFGLDLTKRELQAKLKDRGLPWERAKAFDGAALFSPFTAIDTPEALSLQLLVNGQLRQSGGVELMMYPPDEILAQLREFTSLEDGDIVMTGTPAGVGRVNAGDSFTGRVLQGSRILAERSWHAS</sequence>
<gene>
    <name evidence="3" type="ORF">DWB85_11035</name>
</gene>
<proteinExistence type="predicted"/>
<dbReference type="SUPFAM" id="SSF56529">
    <property type="entry name" value="FAH"/>
    <property type="match status" value="1"/>
</dbReference>
<dbReference type="EMBL" id="QRAN01000010">
    <property type="protein sequence ID" value="RLQ21812.1"/>
    <property type="molecule type" value="Genomic_DNA"/>
</dbReference>
<evidence type="ECO:0000259" key="2">
    <source>
        <dbReference type="Pfam" id="PF01557"/>
    </source>
</evidence>
<dbReference type="InterPro" id="IPR011234">
    <property type="entry name" value="Fumarylacetoacetase-like_C"/>
</dbReference>
<feature type="domain" description="Fumarylacetoacetase-like C-terminal" evidence="2">
    <location>
        <begin position="15"/>
        <end position="184"/>
    </location>
</feature>
<name>A0A3L7E114_9GAMM</name>
<keyword evidence="1" id="KW-0479">Metal-binding</keyword>
<comment type="caution">
    <text evidence="3">The sequence shown here is derived from an EMBL/GenBank/DDBJ whole genome shotgun (WGS) entry which is preliminary data.</text>
</comment>
<dbReference type="Gene3D" id="3.90.850.10">
    <property type="entry name" value="Fumarylacetoacetase-like, C-terminal domain"/>
    <property type="match status" value="1"/>
</dbReference>
<dbReference type="PANTHER" id="PTHR11820:SF7">
    <property type="entry name" value="ACYLPYRUVASE FAHD1, MITOCHONDRIAL"/>
    <property type="match status" value="1"/>
</dbReference>
<dbReference type="AlphaFoldDB" id="A0A3L7E114"/>
<evidence type="ECO:0000313" key="3">
    <source>
        <dbReference type="EMBL" id="RLQ21812.1"/>
    </source>
</evidence>
<accession>A0A3L7E114</accession>
<keyword evidence="3" id="KW-0378">Hydrolase</keyword>
<dbReference type="Proteomes" id="UP000265509">
    <property type="component" value="Unassembled WGS sequence"/>
</dbReference>
<dbReference type="GO" id="GO:0046872">
    <property type="term" value="F:metal ion binding"/>
    <property type="evidence" value="ECO:0007669"/>
    <property type="project" value="UniProtKB-KW"/>
</dbReference>
<organism evidence="3 4">
    <name type="scientific">Seongchinamella sediminis</name>
    <dbReference type="NCBI Taxonomy" id="2283635"/>
    <lineage>
        <taxon>Bacteria</taxon>
        <taxon>Pseudomonadati</taxon>
        <taxon>Pseudomonadota</taxon>
        <taxon>Gammaproteobacteria</taxon>
        <taxon>Cellvibrionales</taxon>
        <taxon>Halieaceae</taxon>
        <taxon>Seongchinamella</taxon>
    </lineage>
</organism>
<dbReference type="InterPro" id="IPR036663">
    <property type="entry name" value="Fumarylacetoacetase_C_sf"/>
</dbReference>
<dbReference type="GO" id="GO:0018773">
    <property type="term" value="F:acetylpyruvate hydrolase activity"/>
    <property type="evidence" value="ECO:0007669"/>
    <property type="project" value="TreeGrafter"/>
</dbReference>
<dbReference type="PANTHER" id="PTHR11820">
    <property type="entry name" value="ACYLPYRUVASE"/>
    <property type="match status" value="1"/>
</dbReference>
<dbReference type="RefSeq" id="WP_117954490.1">
    <property type="nucleotide sequence ID" value="NZ_QRAN01000010.1"/>
</dbReference>
<keyword evidence="4" id="KW-1185">Reference proteome</keyword>
<protein>
    <submittedName>
        <fullName evidence="3">FAA hydrolase family protein</fullName>
    </submittedName>
</protein>
<evidence type="ECO:0000313" key="4">
    <source>
        <dbReference type="Proteomes" id="UP000265509"/>
    </source>
</evidence>